<dbReference type="Proteomes" id="UP001597116">
    <property type="component" value="Unassembled WGS sequence"/>
</dbReference>
<dbReference type="InterPro" id="IPR014710">
    <property type="entry name" value="RmlC-like_jellyroll"/>
</dbReference>
<dbReference type="RefSeq" id="WP_265988789.1">
    <property type="nucleotide sequence ID" value="NZ_CP110973.1"/>
</dbReference>
<dbReference type="InterPro" id="IPR011051">
    <property type="entry name" value="RmlC_Cupin_sf"/>
</dbReference>
<evidence type="ECO:0000256" key="1">
    <source>
        <dbReference type="SAM" id="Phobius"/>
    </source>
</evidence>
<dbReference type="InterPro" id="IPR053146">
    <property type="entry name" value="QDO-like"/>
</dbReference>
<feature type="transmembrane region" description="Helical" evidence="1">
    <location>
        <begin position="160"/>
        <end position="181"/>
    </location>
</feature>
<gene>
    <name evidence="3" type="ORF">ACFQ4C_24795</name>
</gene>
<dbReference type="PANTHER" id="PTHR36440:SF1">
    <property type="entry name" value="PUTATIVE (AFU_ORTHOLOGUE AFUA_8G07350)-RELATED"/>
    <property type="match status" value="1"/>
</dbReference>
<dbReference type="Gene3D" id="2.60.120.10">
    <property type="entry name" value="Jelly Rolls"/>
    <property type="match status" value="1"/>
</dbReference>
<evidence type="ECO:0000259" key="2">
    <source>
        <dbReference type="Pfam" id="PF07883"/>
    </source>
</evidence>
<dbReference type="SUPFAM" id="SSF51182">
    <property type="entry name" value="RmlC-like cupins"/>
    <property type="match status" value="1"/>
</dbReference>
<feature type="domain" description="Cupin type-2" evidence="2">
    <location>
        <begin position="34"/>
        <end position="102"/>
    </location>
</feature>
<sequence length="183" mass="20544">MAYANKVITNAKTGQIIRFVKTARDTDGQLLEMVATFKEHGLEPVAHYHPHQVEDFRIIAGELAVRINGQVEVFRPGDRFHVAKNTVHSMWNPTGQPTVATWQVRPALETEYFLETTTGLANDDKTDADGVPSVLQISLLMTRYARVFRLSKPGRAVQKIVFSLLAPLACVLGYKSIYLQYLD</sequence>
<keyword evidence="4" id="KW-1185">Reference proteome</keyword>
<comment type="caution">
    <text evidence="3">The sequence shown here is derived from an EMBL/GenBank/DDBJ whole genome shotgun (WGS) entry which is preliminary data.</text>
</comment>
<proteinExistence type="predicted"/>
<dbReference type="PANTHER" id="PTHR36440">
    <property type="entry name" value="PUTATIVE (AFU_ORTHOLOGUE AFUA_8G07350)-RELATED"/>
    <property type="match status" value="1"/>
</dbReference>
<protein>
    <submittedName>
        <fullName evidence="3">Cupin domain-containing protein</fullName>
    </submittedName>
</protein>
<keyword evidence="1" id="KW-0472">Membrane</keyword>
<dbReference type="Pfam" id="PF07883">
    <property type="entry name" value="Cupin_2"/>
    <property type="match status" value="1"/>
</dbReference>
<dbReference type="EMBL" id="JBHTLP010000021">
    <property type="protein sequence ID" value="MFD1144369.1"/>
    <property type="molecule type" value="Genomic_DNA"/>
</dbReference>
<organism evidence="3 4">
    <name type="scientific">Larkinella insperata</name>
    <dbReference type="NCBI Taxonomy" id="332158"/>
    <lineage>
        <taxon>Bacteria</taxon>
        <taxon>Pseudomonadati</taxon>
        <taxon>Bacteroidota</taxon>
        <taxon>Cytophagia</taxon>
        <taxon>Cytophagales</taxon>
        <taxon>Spirosomataceae</taxon>
        <taxon>Larkinella</taxon>
    </lineage>
</organism>
<evidence type="ECO:0000313" key="4">
    <source>
        <dbReference type="Proteomes" id="UP001597116"/>
    </source>
</evidence>
<dbReference type="InterPro" id="IPR013096">
    <property type="entry name" value="Cupin_2"/>
</dbReference>
<keyword evidence="1" id="KW-1133">Transmembrane helix</keyword>
<name>A0ABW3QC80_9BACT</name>
<reference evidence="4" key="1">
    <citation type="journal article" date="2019" name="Int. J. Syst. Evol. Microbiol.">
        <title>The Global Catalogue of Microorganisms (GCM) 10K type strain sequencing project: providing services to taxonomists for standard genome sequencing and annotation.</title>
        <authorList>
            <consortium name="The Broad Institute Genomics Platform"/>
            <consortium name="The Broad Institute Genome Sequencing Center for Infectious Disease"/>
            <person name="Wu L."/>
            <person name="Ma J."/>
        </authorList>
    </citation>
    <scope>NUCLEOTIDE SEQUENCE [LARGE SCALE GENOMIC DNA]</scope>
    <source>
        <strain evidence="4">CCUG 55608</strain>
    </source>
</reference>
<evidence type="ECO:0000313" key="3">
    <source>
        <dbReference type="EMBL" id="MFD1144369.1"/>
    </source>
</evidence>
<accession>A0ABW3QC80</accession>
<keyword evidence="1" id="KW-0812">Transmembrane</keyword>